<gene>
    <name evidence="2" type="ORF">MTP09_13465</name>
</gene>
<evidence type="ECO:0000313" key="2">
    <source>
        <dbReference type="EMBL" id="UOE40894.1"/>
    </source>
</evidence>
<proteinExistence type="predicted"/>
<protein>
    <submittedName>
        <fullName evidence="2">Cbb3-type cytochrome c oxidase subunit 3</fullName>
    </submittedName>
</protein>
<name>A0ABY4BNX4_9FLAO</name>
<keyword evidence="3" id="KW-1185">Reference proteome</keyword>
<organism evidence="2 3">
    <name type="scientific">Chryseobacterium suipulveris</name>
    <dbReference type="NCBI Taxonomy" id="2929800"/>
    <lineage>
        <taxon>Bacteria</taxon>
        <taxon>Pseudomonadati</taxon>
        <taxon>Bacteroidota</taxon>
        <taxon>Flavobacteriia</taxon>
        <taxon>Flavobacteriales</taxon>
        <taxon>Weeksellaceae</taxon>
        <taxon>Chryseobacterium group</taxon>
        <taxon>Chryseobacterium</taxon>
    </lineage>
</organism>
<dbReference type="RefSeq" id="WP_243548976.1">
    <property type="nucleotide sequence ID" value="NZ_CP094532.1"/>
</dbReference>
<dbReference type="InterPro" id="IPR008621">
    <property type="entry name" value="Cbb3-typ_cyt_oxidase_comp"/>
</dbReference>
<feature type="transmembrane region" description="Helical" evidence="1">
    <location>
        <begin position="18"/>
        <end position="39"/>
    </location>
</feature>
<keyword evidence="1" id="KW-1133">Transmembrane helix</keyword>
<sequence length="66" mass="7601">MIPQSIKDILGNSGDNSIFQTIAMLFFLVLFLGIVYWVFSRPKKYYDEEANAPLNDDIVKDNDENL</sequence>
<reference evidence="2 3" key="1">
    <citation type="submission" date="2022-03" db="EMBL/GenBank/DDBJ databases">
        <title>Chryseobacterium sp. isolated from particulate matters in swine house.</title>
        <authorList>
            <person name="Won M."/>
            <person name="Kim S.-J."/>
            <person name="Kwon S.-W."/>
        </authorList>
    </citation>
    <scope>NUCLEOTIDE SEQUENCE [LARGE SCALE GENOMIC DNA]</scope>
    <source>
        <strain evidence="2 3">SC2-2</strain>
    </source>
</reference>
<evidence type="ECO:0000256" key="1">
    <source>
        <dbReference type="SAM" id="Phobius"/>
    </source>
</evidence>
<evidence type="ECO:0000313" key="3">
    <source>
        <dbReference type="Proteomes" id="UP000831460"/>
    </source>
</evidence>
<dbReference type="Proteomes" id="UP000831460">
    <property type="component" value="Chromosome"/>
</dbReference>
<dbReference type="EMBL" id="CP094532">
    <property type="protein sequence ID" value="UOE40894.1"/>
    <property type="molecule type" value="Genomic_DNA"/>
</dbReference>
<accession>A0ABY4BNX4</accession>
<dbReference type="Pfam" id="PF05545">
    <property type="entry name" value="FixQ"/>
    <property type="match status" value="1"/>
</dbReference>
<keyword evidence="1" id="KW-0472">Membrane</keyword>
<keyword evidence="1" id="KW-0812">Transmembrane</keyword>